<evidence type="ECO:0000256" key="5">
    <source>
        <dbReference type="PROSITE-ProRule" id="PRU10141"/>
    </source>
</evidence>
<evidence type="ECO:0000313" key="9">
    <source>
        <dbReference type="Proteomes" id="UP001549691"/>
    </source>
</evidence>
<sequence>MADISKLGKYEITGVLGKGGMGTVYQGIDPVIERTVALKTIRKELLEDGQGADMVERFKNEARAAGRLNHPGIVAIYDYGEDEDVSFIAMEYVNGCGLNQFFKTNPKIPLADVVSIMLQLLAALDYAHEQGVTHRDIKSANLLITSDGKLKITDFGIARLDTSHLTLVGTIIGTPASMAPEQFMGLPADRRSDVFSAGVVFYEMLTGQRPFVGSAETMPSKVCYDVEAPPSSIQPDLPVAFNLVSAKALAKLPEERYASARDFSQGIQAAYEGSFQTRPSLDVSEQTVVLTAQAVQASMAAMKAKAERASAGQPSQPGQASLSGQQSMITSWHDATLKDVERQLAAHIGPMAKVMVRKAASSTVDMKELYAILASNLESEGARREFLSGISRLDPAEVSNHSGIRVVTQGMAPSMVSASVAQIPQQTIDTTSRQLARYLGPIAGVLVKKAALQAPSLSAFYTSLADKLGSDDERRNFLKDVGVKQ</sequence>
<proteinExistence type="predicted"/>
<dbReference type="InterPro" id="IPR017441">
    <property type="entry name" value="Protein_kinase_ATP_BS"/>
</dbReference>
<dbReference type="PROSITE" id="PS00108">
    <property type="entry name" value="PROTEIN_KINASE_ST"/>
    <property type="match status" value="1"/>
</dbReference>
<dbReference type="Gene3D" id="1.10.510.10">
    <property type="entry name" value="Transferase(Phosphotransferase) domain 1"/>
    <property type="match status" value="1"/>
</dbReference>
<dbReference type="Gene3D" id="3.30.200.20">
    <property type="entry name" value="Phosphorylase Kinase, domain 1"/>
    <property type="match status" value="1"/>
</dbReference>
<dbReference type="SMART" id="SM00220">
    <property type="entry name" value="S_TKc"/>
    <property type="match status" value="1"/>
</dbReference>
<dbReference type="PANTHER" id="PTHR43289">
    <property type="entry name" value="MITOGEN-ACTIVATED PROTEIN KINASE KINASE KINASE 20-RELATED"/>
    <property type="match status" value="1"/>
</dbReference>
<evidence type="ECO:0000256" key="6">
    <source>
        <dbReference type="SAM" id="MobiDB-lite"/>
    </source>
</evidence>
<evidence type="ECO:0000259" key="7">
    <source>
        <dbReference type="PROSITE" id="PS50011"/>
    </source>
</evidence>
<dbReference type="SUPFAM" id="SSF56112">
    <property type="entry name" value="Protein kinase-like (PK-like)"/>
    <property type="match status" value="1"/>
</dbReference>
<keyword evidence="4 5" id="KW-0067">ATP-binding</keyword>
<dbReference type="GO" id="GO:0004674">
    <property type="term" value="F:protein serine/threonine kinase activity"/>
    <property type="evidence" value="ECO:0007669"/>
    <property type="project" value="UniProtKB-EC"/>
</dbReference>
<evidence type="ECO:0000313" key="8">
    <source>
        <dbReference type="EMBL" id="MET7014073.1"/>
    </source>
</evidence>
<accession>A0ABV2TKJ7</accession>
<evidence type="ECO:0000256" key="2">
    <source>
        <dbReference type="ARBA" id="ARBA00022741"/>
    </source>
</evidence>
<dbReference type="InterPro" id="IPR058395">
    <property type="entry name" value="DUF8082"/>
</dbReference>
<dbReference type="InterPro" id="IPR011009">
    <property type="entry name" value="Kinase-like_dom_sf"/>
</dbReference>
<dbReference type="EMBL" id="JBEWZI010000006">
    <property type="protein sequence ID" value="MET7014073.1"/>
    <property type="molecule type" value="Genomic_DNA"/>
</dbReference>
<dbReference type="PROSITE" id="PS00107">
    <property type="entry name" value="PROTEIN_KINASE_ATP"/>
    <property type="match status" value="1"/>
</dbReference>
<keyword evidence="3 8" id="KW-0418">Kinase</keyword>
<dbReference type="Pfam" id="PF00069">
    <property type="entry name" value="Pkinase"/>
    <property type="match status" value="1"/>
</dbReference>
<evidence type="ECO:0000256" key="4">
    <source>
        <dbReference type="ARBA" id="ARBA00022840"/>
    </source>
</evidence>
<protein>
    <submittedName>
        <fullName evidence="8">Serine/threonine-protein kinase</fullName>
        <ecNumber evidence="8">2.7.11.1</ecNumber>
    </submittedName>
</protein>
<comment type="caution">
    <text evidence="8">The sequence shown here is derived from an EMBL/GenBank/DDBJ whole genome shotgun (WGS) entry which is preliminary data.</text>
</comment>
<feature type="binding site" evidence="5">
    <location>
        <position position="43"/>
    </location>
    <ligand>
        <name>ATP</name>
        <dbReference type="ChEBI" id="CHEBI:30616"/>
    </ligand>
</feature>
<evidence type="ECO:0000256" key="3">
    <source>
        <dbReference type="ARBA" id="ARBA00022777"/>
    </source>
</evidence>
<keyword evidence="2 5" id="KW-0547">Nucleotide-binding</keyword>
<keyword evidence="9" id="KW-1185">Reference proteome</keyword>
<dbReference type="CDD" id="cd14014">
    <property type="entry name" value="STKc_PknB_like"/>
    <property type="match status" value="1"/>
</dbReference>
<dbReference type="PROSITE" id="PS50011">
    <property type="entry name" value="PROTEIN_KINASE_DOM"/>
    <property type="match status" value="1"/>
</dbReference>
<evidence type="ECO:0000256" key="1">
    <source>
        <dbReference type="ARBA" id="ARBA00022679"/>
    </source>
</evidence>
<dbReference type="Pfam" id="PF26309">
    <property type="entry name" value="DUF8082"/>
    <property type="match status" value="2"/>
</dbReference>
<keyword evidence="1 8" id="KW-0808">Transferase</keyword>
<dbReference type="PANTHER" id="PTHR43289:SF6">
    <property type="entry name" value="SERINE_THREONINE-PROTEIN KINASE NEKL-3"/>
    <property type="match status" value="1"/>
</dbReference>
<reference evidence="8 9" key="1">
    <citation type="submission" date="2024-07" db="EMBL/GenBank/DDBJ databases">
        <title>Uliginosibacterium flavum JJ3220;KACC:17644.</title>
        <authorList>
            <person name="Kim M.K."/>
        </authorList>
    </citation>
    <scope>NUCLEOTIDE SEQUENCE [LARGE SCALE GENOMIC DNA]</scope>
    <source>
        <strain evidence="8 9">KACC:17644</strain>
    </source>
</reference>
<dbReference type="InterPro" id="IPR008271">
    <property type="entry name" value="Ser/Thr_kinase_AS"/>
</dbReference>
<gene>
    <name evidence="8" type="ORF">ABXR19_07710</name>
</gene>
<dbReference type="EC" id="2.7.11.1" evidence="8"/>
<feature type="region of interest" description="Disordered" evidence="6">
    <location>
        <begin position="306"/>
        <end position="325"/>
    </location>
</feature>
<name>A0ABV2TKJ7_9RHOO</name>
<dbReference type="RefSeq" id="WP_354600529.1">
    <property type="nucleotide sequence ID" value="NZ_JBEWZI010000006.1"/>
</dbReference>
<dbReference type="InterPro" id="IPR000719">
    <property type="entry name" value="Prot_kinase_dom"/>
</dbReference>
<dbReference type="Proteomes" id="UP001549691">
    <property type="component" value="Unassembled WGS sequence"/>
</dbReference>
<feature type="compositionally biased region" description="Polar residues" evidence="6">
    <location>
        <begin position="312"/>
        <end position="325"/>
    </location>
</feature>
<feature type="domain" description="Protein kinase" evidence="7">
    <location>
        <begin position="10"/>
        <end position="271"/>
    </location>
</feature>
<organism evidence="8 9">
    <name type="scientific">Uliginosibacterium flavum</name>
    <dbReference type="NCBI Taxonomy" id="1396831"/>
    <lineage>
        <taxon>Bacteria</taxon>
        <taxon>Pseudomonadati</taxon>
        <taxon>Pseudomonadota</taxon>
        <taxon>Betaproteobacteria</taxon>
        <taxon>Rhodocyclales</taxon>
        <taxon>Zoogloeaceae</taxon>
        <taxon>Uliginosibacterium</taxon>
    </lineage>
</organism>